<dbReference type="Pfam" id="PF00228">
    <property type="entry name" value="Bowman-Birk_leg"/>
    <property type="match status" value="1"/>
</dbReference>
<dbReference type="GO" id="GO:0005576">
    <property type="term" value="C:extracellular region"/>
    <property type="evidence" value="ECO:0007669"/>
    <property type="project" value="InterPro"/>
</dbReference>
<keyword evidence="2" id="KW-1015">Disulfide bond</keyword>
<feature type="signal peptide" evidence="4">
    <location>
        <begin position="1"/>
        <end position="26"/>
    </location>
</feature>
<sequence length="142" mass="14712">MAALKLVMMGVVLVALLGASPPTVEATTHVPSILTTSESLENIDLDRVFVTGSNLDGNAISGVRSALASLNINKEIPPIDCGGGLACCDHGICTLGCPPACECLDIREICHAACKNCECTASIPPKCRCMDITSYGYGKCPV</sequence>
<organism evidence="6 7">
    <name type="scientific">Stephania japonica</name>
    <dbReference type="NCBI Taxonomy" id="461633"/>
    <lineage>
        <taxon>Eukaryota</taxon>
        <taxon>Viridiplantae</taxon>
        <taxon>Streptophyta</taxon>
        <taxon>Embryophyta</taxon>
        <taxon>Tracheophyta</taxon>
        <taxon>Spermatophyta</taxon>
        <taxon>Magnoliopsida</taxon>
        <taxon>Ranunculales</taxon>
        <taxon>Menispermaceae</taxon>
        <taxon>Menispermoideae</taxon>
        <taxon>Cissampelideae</taxon>
        <taxon>Stephania</taxon>
    </lineage>
</organism>
<evidence type="ECO:0000256" key="1">
    <source>
        <dbReference type="ARBA" id="ARBA00022690"/>
    </source>
</evidence>
<feature type="chain" id="PRO_5042953149" description="Bowman-Birk serine protease inhibitors family domain-containing protein" evidence="4">
    <location>
        <begin position="27"/>
        <end position="142"/>
    </location>
</feature>
<keyword evidence="1 3" id="KW-0646">Protease inhibitor</keyword>
<evidence type="ECO:0000313" key="6">
    <source>
        <dbReference type="EMBL" id="KAK9138500.1"/>
    </source>
</evidence>
<dbReference type="AlphaFoldDB" id="A0AAP0JRN1"/>
<dbReference type="EMBL" id="JBBNAE010000003">
    <property type="protein sequence ID" value="KAK9138500.1"/>
    <property type="molecule type" value="Genomic_DNA"/>
</dbReference>
<accession>A0AAP0JRN1</accession>
<reference evidence="6 7" key="1">
    <citation type="submission" date="2024-01" db="EMBL/GenBank/DDBJ databases">
        <title>Genome assemblies of Stephania.</title>
        <authorList>
            <person name="Yang L."/>
        </authorList>
    </citation>
    <scope>NUCLEOTIDE SEQUENCE [LARGE SCALE GENOMIC DNA]</scope>
    <source>
        <strain evidence="6">QJT</strain>
        <tissue evidence="6">Leaf</tissue>
    </source>
</reference>
<dbReference type="CDD" id="cd00023">
    <property type="entry name" value="BBI"/>
    <property type="match status" value="1"/>
</dbReference>
<keyword evidence="3" id="KW-0722">Serine protease inhibitor</keyword>
<comment type="caution">
    <text evidence="6">The sequence shown here is derived from an EMBL/GenBank/DDBJ whole genome shotgun (WGS) entry which is preliminary data.</text>
</comment>
<evidence type="ECO:0000259" key="5">
    <source>
        <dbReference type="SMART" id="SM00269"/>
    </source>
</evidence>
<proteinExistence type="inferred from homology"/>
<dbReference type="InterPro" id="IPR000877">
    <property type="entry name" value="Prot_inh_BBI"/>
</dbReference>
<evidence type="ECO:0000256" key="2">
    <source>
        <dbReference type="ARBA" id="ARBA00023157"/>
    </source>
</evidence>
<keyword evidence="4" id="KW-0732">Signal</keyword>
<dbReference type="GO" id="GO:0004867">
    <property type="term" value="F:serine-type endopeptidase inhibitor activity"/>
    <property type="evidence" value="ECO:0007669"/>
    <property type="project" value="UniProtKB-KW"/>
</dbReference>
<keyword evidence="7" id="KW-1185">Reference proteome</keyword>
<evidence type="ECO:0000256" key="4">
    <source>
        <dbReference type="SAM" id="SignalP"/>
    </source>
</evidence>
<gene>
    <name evidence="6" type="ORF">Sjap_009094</name>
</gene>
<evidence type="ECO:0000256" key="3">
    <source>
        <dbReference type="RuleBase" id="RU003856"/>
    </source>
</evidence>
<name>A0AAP0JRN1_9MAGN</name>
<dbReference type="Proteomes" id="UP001417504">
    <property type="component" value="Unassembled WGS sequence"/>
</dbReference>
<protein>
    <recommendedName>
        <fullName evidence="5">Bowman-Birk serine protease inhibitors family domain-containing protein</fullName>
    </recommendedName>
</protein>
<dbReference type="Gene3D" id="2.10.69.10">
    <property type="entry name" value="Cysteine Protease (Bromelain) Inhibitor, subunit H"/>
    <property type="match status" value="1"/>
</dbReference>
<evidence type="ECO:0000313" key="7">
    <source>
        <dbReference type="Proteomes" id="UP001417504"/>
    </source>
</evidence>
<dbReference type="InterPro" id="IPR035995">
    <property type="entry name" value="Bowman-Birk_prot_inh"/>
</dbReference>
<comment type="similarity">
    <text evidence="3">Belongs to the Bowman-Birk serine protease inhibitor family.</text>
</comment>
<dbReference type="SUPFAM" id="SSF57247">
    <property type="entry name" value="Bowman-Birk inhibitor, BBI"/>
    <property type="match status" value="1"/>
</dbReference>
<feature type="domain" description="Bowman-Birk serine protease inhibitors family" evidence="5">
    <location>
        <begin position="87"/>
        <end position="140"/>
    </location>
</feature>
<dbReference type="SMART" id="SM00269">
    <property type="entry name" value="BowB"/>
    <property type="match status" value="1"/>
</dbReference>